<comment type="similarity">
    <text evidence="18">Belongs to the NnrE/AIBP family.</text>
</comment>
<dbReference type="InterPro" id="IPR030677">
    <property type="entry name" value="Nnr"/>
</dbReference>
<feature type="binding site" evidence="18">
    <location>
        <position position="57"/>
    </location>
    <ligand>
        <name>K(+)</name>
        <dbReference type="ChEBI" id="CHEBI:29103"/>
    </ligand>
</feature>
<feature type="binding site" evidence="18">
    <location>
        <position position="117"/>
    </location>
    <ligand>
        <name>K(+)</name>
        <dbReference type="ChEBI" id="CHEBI:29103"/>
    </ligand>
</feature>
<evidence type="ECO:0000256" key="3">
    <source>
        <dbReference type="ARBA" id="ARBA00006001"/>
    </source>
</evidence>
<evidence type="ECO:0000256" key="12">
    <source>
        <dbReference type="ARBA" id="ARBA00023239"/>
    </source>
</evidence>
<feature type="binding site" evidence="17">
    <location>
        <position position="352"/>
    </location>
    <ligand>
        <name>(6S)-NADPHX</name>
        <dbReference type="ChEBI" id="CHEBI:64076"/>
    </ligand>
</feature>
<feature type="binding site" evidence="18">
    <location>
        <position position="153"/>
    </location>
    <ligand>
        <name>K(+)</name>
        <dbReference type="ChEBI" id="CHEBI:29103"/>
    </ligand>
</feature>
<keyword evidence="12 17" id="KW-0456">Lyase</keyword>
<dbReference type="PANTHER" id="PTHR12592:SF0">
    <property type="entry name" value="ATP-DEPENDENT (S)-NAD(P)H-HYDRATE DEHYDRATASE"/>
    <property type="match status" value="1"/>
</dbReference>
<dbReference type="NCBIfam" id="TIGR00196">
    <property type="entry name" value="yjeF_cterm"/>
    <property type="match status" value="1"/>
</dbReference>
<evidence type="ECO:0000256" key="8">
    <source>
        <dbReference type="ARBA" id="ARBA00022857"/>
    </source>
</evidence>
<feature type="binding site" evidence="18">
    <location>
        <position position="150"/>
    </location>
    <ligand>
        <name>(6S)-NADPHX</name>
        <dbReference type="ChEBI" id="CHEBI:64076"/>
    </ligand>
</feature>
<keyword evidence="7 17" id="KW-0067">ATP-binding</keyword>
<evidence type="ECO:0000256" key="4">
    <source>
        <dbReference type="ARBA" id="ARBA00009524"/>
    </source>
</evidence>
<keyword evidence="6 17" id="KW-0547">Nucleotide-binding</keyword>
<dbReference type="Pfam" id="PF01256">
    <property type="entry name" value="Carb_kinase"/>
    <property type="match status" value="1"/>
</dbReference>
<comment type="function">
    <text evidence="17">Catalyzes the dehydration of the S-form of NAD(P)HX at the expense of ADP, which is converted to AMP. Together with NAD(P)HX epimerase, which catalyzes the epimerization of the S- and R-forms, the enzyme allows the repair of both epimers of NAD(P)HX, a damaged form of NAD(P)H that is a result of enzymatic or heat-dependent hydration.</text>
</comment>
<keyword evidence="10 17" id="KW-0520">NAD</keyword>
<dbReference type="PIRSF" id="PIRSF017184">
    <property type="entry name" value="Nnr"/>
    <property type="match status" value="1"/>
</dbReference>
<dbReference type="PANTHER" id="PTHR12592">
    <property type="entry name" value="ATP-DEPENDENT (S)-NAD(P)H-HYDRATE DEHYDRATASE FAMILY MEMBER"/>
    <property type="match status" value="1"/>
</dbReference>
<comment type="cofactor">
    <cofactor evidence="17">
        <name>Mg(2+)</name>
        <dbReference type="ChEBI" id="CHEBI:18420"/>
    </cofactor>
</comment>
<feature type="binding site" evidence="17">
    <location>
        <position position="419"/>
    </location>
    <ligand>
        <name>(6S)-NADPHX</name>
        <dbReference type="ChEBI" id="CHEBI:64076"/>
    </ligand>
</feature>
<evidence type="ECO:0000313" key="22">
    <source>
        <dbReference type="EMBL" id="MCU9595547.1"/>
    </source>
</evidence>
<name>A0ABT2WNM6_9BACI</name>
<dbReference type="InterPro" id="IPR036652">
    <property type="entry name" value="YjeF_N_dom_sf"/>
</dbReference>
<comment type="similarity">
    <text evidence="17">Belongs to the NnrD/CARKD family.</text>
</comment>
<keyword evidence="11 18" id="KW-0413">Isomerase</keyword>
<feature type="binding site" evidence="17">
    <location>
        <begin position="389"/>
        <end position="393"/>
    </location>
    <ligand>
        <name>AMP</name>
        <dbReference type="ChEBI" id="CHEBI:456215"/>
    </ligand>
</feature>
<dbReference type="InterPro" id="IPR000631">
    <property type="entry name" value="CARKD"/>
</dbReference>
<dbReference type="Proteomes" id="UP001208656">
    <property type="component" value="Unassembled WGS sequence"/>
</dbReference>
<dbReference type="PROSITE" id="PS51383">
    <property type="entry name" value="YJEF_C_3"/>
    <property type="match status" value="1"/>
</dbReference>
<comment type="cofactor">
    <cofactor evidence="18 19">
        <name>K(+)</name>
        <dbReference type="ChEBI" id="CHEBI:29103"/>
    </cofactor>
    <text evidence="18 19">Binds 1 potassium ion per subunit.</text>
</comment>
<dbReference type="SUPFAM" id="SSF53613">
    <property type="entry name" value="Ribokinase-like"/>
    <property type="match status" value="1"/>
</dbReference>
<comment type="caution">
    <text evidence="17">Lacks conserved residue(s) required for the propagation of feature annotation.</text>
</comment>
<keyword evidence="9 18" id="KW-0630">Potassium</keyword>
<evidence type="ECO:0000256" key="7">
    <source>
        <dbReference type="ARBA" id="ARBA00022840"/>
    </source>
</evidence>
<protein>
    <recommendedName>
        <fullName evidence="19">Bifunctional NAD(P)H-hydrate repair enzyme</fullName>
    </recommendedName>
    <alternativeName>
        <fullName evidence="19">Nicotinamide nucleotide repair protein</fullName>
    </alternativeName>
    <domain>
        <recommendedName>
            <fullName evidence="19">ADP-dependent (S)-NAD(P)H-hydrate dehydratase</fullName>
            <ecNumber evidence="19">4.2.1.136</ecNumber>
        </recommendedName>
        <alternativeName>
            <fullName evidence="19">ADP-dependent NAD(P)HX dehydratase</fullName>
        </alternativeName>
    </domain>
    <domain>
        <recommendedName>
            <fullName evidence="19">NAD(P)H-hydrate epimerase</fullName>
            <ecNumber evidence="19">5.1.99.6</ecNumber>
        </recommendedName>
    </domain>
</protein>
<dbReference type="NCBIfam" id="TIGR00197">
    <property type="entry name" value="yjeF_nterm"/>
    <property type="match status" value="1"/>
</dbReference>
<evidence type="ECO:0000259" key="20">
    <source>
        <dbReference type="PROSITE" id="PS51383"/>
    </source>
</evidence>
<dbReference type="PROSITE" id="PS51385">
    <property type="entry name" value="YJEF_N"/>
    <property type="match status" value="1"/>
</dbReference>
<feature type="binding site" evidence="18">
    <location>
        <begin position="56"/>
        <end position="60"/>
    </location>
    <ligand>
        <name>(6S)-NADPHX</name>
        <dbReference type="ChEBI" id="CHEBI:64076"/>
    </ligand>
</feature>
<dbReference type="EMBL" id="JAOUSE010000059">
    <property type="protein sequence ID" value="MCU9595547.1"/>
    <property type="molecule type" value="Genomic_DNA"/>
</dbReference>
<evidence type="ECO:0000256" key="9">
    <source>
        <dbReference type="ARBA" id="ARBA00022958"/>
    </source>
</evidence>
<keyword evidence="5 18" id="KW-0479">Metal-binding</keyword>
<dbReference type="Gene3D" id="3.40.1190.20">
    <property type="match status" value="1"/>
</dbReference>
<comment type="catalytic activity">
    <reaction evidence="1 18 19">
        <text>(6R)-NADHX = (6S)-NADHX</text>
        <dbReference type="Rhea" id="RHEA:32215"/>
        <dbReference type="ChEBI" id="CHEBI:64074"/>
        <dbReference type="ChEBI" id="CHEBI:64075"/>
        <dbReference type="EC" id="5.1.99.6"/>
    </reaction>
</comment>
<evidence type="ECO:0000256" key="13">
    <source>
        <dbReference type="ARBA" id="ARBA00023268"/>
    </source>
</evidence>
<evidence type="ECO:0000256" key="5">
    <source>
        <dbReference type="ARBA" id="ARBA00022723"/>
    </source>
</evidence>
<evidence type="ECO:0000256" key="11">
    <source>
        <dbReference type="ARBA" id="ARBA00023235"/>
    </source>
</evidence>
<comment type="similarity">
    <text evidence="4 19">In the C-terminal section; belongs to the NnrD/CARKD family.</text>
</comment>
<feature type="domain" description="YjeF N-terminal" evidence="21">
    <location>
        <begin position="9"/>
        <end position="206"/>
    </location>
</feature>
<evidence type="ECO:0000256" key="18">
    <source>
        <dbReference type="HAMAP-Rule" id="MF_01966"/>
    </source>
</evidence>
<evidence type="ECO:0000256" key="10">
    <source>
        <dbReference type="ARBA" id="ARBA00023027"/>
    </source>
</evidence>
<dbReference type="InterPro" id="IPR029056">
    <property type="entry name" value="Ribokinase-like"/>
</dbReference>
<dbReference type="InterPro" id="IPR004443">
    <property type="entry name" value="YjeF_N_dom"/>
</dbReference>
<dbReference type="SUPFAM" id="SSF64153">
    <property type="entry name" value="YjeF N-terminal domain-like"/>
    <property type="match status" value="1"/>
</dbReference>
<gene>
    <name evidence="18" type="primary">nnrE</name>
    <name evidence="17" type="synonym">nnrD</name>
    <name evidence="22" type="ORF">OEV82_13970</name>
</gene>
<evidence type="ECO:0000259" key="21">
    <source>
        <dbReference type="PROSITE" id="PS51385"/>
    </source>
</evidence>
<sequence length="479" mass="52420">MYIYKEKEIRQADSKANLNGLSLETLMESAGRGLYYKIKKLIKPNQKILILSGTGNNGGDGIVLARYLKQNQFLVDLVFPFGGPKSDVAKKHLRYYESIGYTWSLKINDDHYDVIIDCMLGVGTKLPLRETYIKVVEWCNEQCGLKISVDLPTGVLSDSGQCDLAFHAHYTFALHGVKPSAYLLPSGKYYGKIDYVDIGLPQTSKWKIWSEQDVKKTLHKRDAYSHKGTFGTGLLIAGTDEMPGSAVLAAKGALKMGIGKLIVGTSKFASNIIAQHVPEATFSFDALDKLAIGKIPERIHAIAIGPGLTEQVKIEQALDTIWKSEIPVILDAGALIKRNYPKRTAPIIITPHPGEFSRLTNISTYEIQQNRIEYAKQYATDHGVIVVLKGTHTVIAFPDGTGLINLTGNAGLAKGGSGDTLVGMLLAFICSEKNMKAAVANAVYLHGRCADILVKEENERSIVASQLSKVIGKVLKEIE</sequence>
<evidence type="ECO:0000256" key="19">
    <source>
        <dbReference type="PIRNR" id="PIRNR017184"/>
    </source>
</evidence>
<dbReference type="HAMAP" id="MF_01965">
    <property type="entry name" value="NADHX_dehydratase"/>
    <property type="match status" value="1"/>
</dbReference>
<evidence type="ECO:0000256" key="6">
    <source>
        <dbReference type="ARBA" id="ARBA00022741"/>
    </source>
</evidence>
<feature type="domain" description="YjeF C-terminal" evidence="20">
    <location>
        <begin position="210"/>
        <end position="478"/>
    </location>
</feature>
<accession>A0ABT2WNM6</accession>
<comment type="function">
    <text evidence="14 19">Bifunctional enzyme that catalyzes the epimerization of the S- and R-forms of NAD(P)HX and the dehydration of the S-form of NAD(P)HX at the expense of ADP, which is converted to AMP. This allows the repair of both epimers of NAD(P)HX, a damaged form of NAD(P)H that is a result of enzymatic or heat-dependent hydration.</text>
</comment>
<comment type="catalytic activity">
    <reaction evidence="16 17 19">
        <text>(6S)-NADPHX + ADP = AMP + phosphate + NADPH + H(+)</text>
        <dbReference type="Rhea" id="RHEA:32235"/>
        <dbReference type="ChEBI" id="CHEBI:15378"/>
        <dbReference type="ChEBI" id="CHEBI:43474"/>
        <dbReference type="ChEBI" id="CHEBI:57783"/>
        <dbReference type="ChEBI" id="CHEBI:64076"/>
        <dbReference type="ChEBI" id="CHEBI:456215"/>
        <dbReference type="ChEBI" id="CHEBI:456216"/>
        <dbReference type="EC" id="4.2.1.136"/>
    </reaction>
</comment>
<keyword evidence="8 17" id="KW-0521">NADP</keyword>
<comment type="catalytic activity">
    <reaction evidence="15 17 19">
        <text>(6S)-NADHX + ADP = AMP + phosphate + NADH + H(+)</text>
        <dbReference type="Rhea" id="RHEA:32223"/>
        <dbReference type="ChEBI" id="CHEBI:15378"/>
        <dbReference type="ChEBI" id="CHEBI:43474"/>
        <dbReference type="ChEBI" id="CHEBI:57945"/>
        <dbReference type="ChEBI" id="CHEBI:64074"/>
        <dbReference type="ChEBI" id="CHEBI:456215"/>
        <dbReference type="ChEBI" id="CHEBI:456216"/>
        <dbReference type="EC" id="4.2.1.136"/>
    </reaction>
</comment>
<comment type="subunit">
    <text evidence="17">Homotetramer.</text>
</comment>
<dbReference type="CDD" id="cd01171">
    <property type="entry name" value="YXKO-related"/>
    <property type="match status" value="1"/>
</dbReference>
<dbReference type="Gene3D" id="3.40.50.10260">
    <property type="entry name" value="YjeF N-terminal domain"/>
    <property type="match status" value="1"/>
</dbReference>
<dbReference type="EC" id="4.2.1.136" evidence="19"/>
<evidence type="ECO:0000256" key="15">
    <source>
        <dbReference type="ARBA" id="ARBA00048238"/>
    </source>
</evidence>
<comment type="function">
    <text evidence="18">Catalyzes the epimerization of the S- and R-forms of NAD(P)HX, a damaged form of NAD(P)H that is a result of enzymatic or heat-dependent hydration. This is a prerequisite for the S-specific NAD(P)H-hydrate dehydratase to allow the repair of both epimers of NAD(P)HX.</text>
</comment>
<comment type="caution">
    <text evidence="22">The sequence shown here is derived from an EMBL/GenBank/DDBJ whole genome shotgun (WGS) entry which is preliminary data.</text>
</comment>
<evidence type="ECO:0000256" key="16">
    <source>
        <dbReference type="ARBA" id="ARBA00049209"/>
    </source>
</evidence>
<keyword evidence="23" id="KW-1185">Reference proteome</keyword>
<evidence type="ECO:0000313" key="23">
    <source>
        <dbReference type="Proteomes" id="UP001208656"/>
    </source>
</evidence>
<organism evidence="22 23">
    <name type="scientific">Pallidibacillus thermolactis</name>
    <dbReference type="NCBI Taxonomy" id="251051"/>
    <lineage>
        <taxon>Bacteria</taxon>
        <taxon>Bacillati</taxon>
        <taxon>Bacillota</taxon>
        <taxon>Bacilli</taxon>
        <taxon>Bacillales</taxon>
        <taxon>Bacillaceae</taxon>
        <taxon>Pallidibacillus</taxon>
    </lineage>
</organism>
<evidence type="ECO:0000256" key="14">
    <source>
        <dbReference type="ARBA" id="ARBA00025153"/>
    </source>
</evidence>
<evidence type="ECO:0000256" key="17">
    <source>
        <dbReference type="HAMAP-Rule" id="MF_01965"/>
    </source>
</evidence>
<proteinExistence type="inferred from homology"/>
<feature type="binding site" evidence="18">
    <location>
        <position position="132"/>
    </location>
    <ligand>
        <name>(6S)-NADPHX</name>
        <dbReference type="ChEBI" id="CHEBI:64076"/>
    </ligand>
</feature>
<dbReference type="EC" id="5.1.99.6" evidence="19"/>
<evidence type="ECO:0000256" key="1">
    <source>
        <dbReference type="ARBA" id="ARBA00000013"/>
    </source>
</evidence>
<keyword evidence="13" id="KW-0511">Multifunctional enzyme</keyword>
<evidence type="ECO:0000256" key="2">
    <source>
        <dbReference type="ARBA" id="ARBA00000909"/>
    </source>
</evidence>
<dbReference type="Pfam" id="PF03853">
    <property type="entry name" value="YjeF_N"/>
    <property type="match status" value="1"/>
</dbReference>
<comment type="similarity">
    <text evidence="3 19">In the N-terminal section; belongs to the NnrE/AIBP family.</text>
</comment>
<reference evidence="22 23" key="1">
    <citation type="submission" date="2022-10" db="EMBL/GenBank/DDBJ databases">
        <title>Description of Fervidibacillus gen. nov. in the family Fervidibacillaceae fam. nov. with two species, Fervidibacillus albus sp. nov., and Fervidibacillus halotolerans sp. nov., isolated from tidal flat sediments.</title>
        <authorList>
            <person name="Kwon K.K."/>
            <person name="Yang S.-H."/>
        </authorList>
    </citation>
    <scope>NUCLEOTIDE SEQUENCE [LARGE SCALE GENOMIC DNA]</scope>
    <source>
        <strain evidence="22 23">DSM 23332</strain>
    </source>
</reference>
<dbReference type="RefSeq" id="WP_263062232.1">
    <property type="nucleotide sequence ID" value="NZ_JAOUSE010000059.1"/>
</dbReference>
<comment type="catalytic activity">
    <reaction evidence="2 18 19">
        <text>(6R)-NADPHX = (6S)-NADPHX</text>
        <dbReference type="Rhea" id="RHEA:32227"/>
        <dbReference type="ChEBI" id="CHEBI:64076"/>
        <dbReference type="ChEBI" id="CHEBI:64077"/>
        <dbReference type="EC" id="5.1.99.6"/>
    </reaction>
</comment>
<feature type="binding site" evidence="17">
    <location>
        <position position="307"/>
    </location>
    <ligand>
        <name>(6S)-NADPHX</name>
        <dbReference type="ChEBI" id="CHEBI:64076"/>
    </ligand>
</feature>
<feature type="binding site" evidence="17">
    <location>
        <position position="418"/>
    </location>
    <ligand>
        <name>AMP</name>
        <dbReference type="ChEBI" id="CHEBI:456215"/>
    </ligand>
</feature>
<feature type="binding site" evidence="18">
    <location>
        <begin position="121"/>
        <end position="127"/>
    </location>
    <ligand>
        <name>(6S)-NADPHX</name>
        <dbReference type="ChEBI" id="CHEBI:64076"/>
    </ligand>
</feature>
<dbReference type="HAMAP" id="MF_01966">
    <property type="entry name" value="NADHX_epimerase"/>
    <property type="match status" value="1"/>
</dbReference>